<sequence length="165" mass="17660">MQLDLNQIQNLLTSLHQTDISELTLKGSDFELVVRRGYVPSESGQPTVALIAAPSPNALPVVPVAPVPAAPGATAPTAPPSNRPENWVEITSPMVGTFYRAPTPDEAPFVSVGDRVKQGQTVCIIEAMKLMNDLEAEVAGEIVEILVENGKPVEFNQPLMRIIPA</sequence>
<keyword evidence="4 8" id="KW-0276">Fatty acid metabolism</keyword>
<dbReference type="InterPro" id="IPR001882">
    <property type="entry name" value="Biotin_BS"/>
</dbReference>
<dbReference type="CDD" id="cd06850">
    <property type="entry name" value="biotinyl_domain"/>
    <property type="match status" value="1"/>
</dbReference>
<dbReference type="SUPFAM" id="SSF51230">
    <property type="entry name" value="Single hybrid motif"/>
    <property type="match status" value="1"/>
</dbReference>
<organism evidence="10 11">
    <name type="scientific">Prochlorothrix hollandica PCC 9006 = CALU 1027</name>
    <dbReference type="NCBI Taxonomy" id="317619"/>
    <lineage>
        <taxon>Bacteria</taxon>
        <taxon>Bacillati</taxon>
        <taxon>Cyanobacteriota</taxon>
        <taxon>Cyanophyceae</taxon>
        <taxon>Prochlorotrichales</taxon>
        <taxon>Prochlorotrichaceae</taxon>
        <taxon>Prochlorothrix</taxon>
    </lineage>
</organism>
<protein>
    <recommendedName>
        <fullName evidence="2 8">Biotin carboxyl carrier protein of acetyl-CoA carboxylase</fullName>
    </recommendedName>
</protein>
<dbReference type="UniPathway" id="UPA00094"/>
<dbReference type="PROSITE" id="PS00188">
    <property type="entry name" value="BIOTIN"/>
    <property type="match status" value="1"/>
</dbReference>
<comment type="function">
    <text evidence="8">This protein is a component of the acetyl coenzyme A carboxylase complex; first, biotin carboxylase catalyzes the carboxylation of the carrier protein and then the transcarboxylase transfers the carboxyl group to form malonyl-CoA.</text>
</comment>
<evidence type="ECO:0000259" key="9">
    <source>
        <dbReference type="PROSITE" id="PS50968"/>
    </source>
</evidence>
<proteinExistence type="predicted"/>
<evidence type="ECO:0000313" key="11">
    <source>
        <dbReference type="Proteomes" id="UP000034681"/>
    </source>
</evidence>
<dbReference type="FunFam" id="2.40.50.100:FF:000003">
    <property type="entry name" value="Acetyl-CoA carboxylase biotin carboxyl carrier protein"/>
    <property type="match status" value="1"/>
</dbReference>
<dbReference type="GO" id="GO:0006633">
    <property type="term" value="P:fatty acid biosynthetic process"/>
    <property type="evidence" value="ECO:0007669"/>
    <property type="project" value="UniProtKB-UniPathway"/>
</dbReference>
<dbReference type="eggNOG" id="COG0511">
    <property type="taxonomic scope" value="Bacteria"/>
</dbReference>
<comment type="pathway">
    <text evidence="1 8">Lipid metabolism; fatty acid biosynthesis.</text>
</comment>
<gene>
    <name evidence="10" type="ORF">PROH_16735</name>
</gene>
<keyword evidence="5 8" id="KW-0443">Lipid metabolism</keyword>
<dbReference type="InterPro" id="IPR000089">
    <property type="entry name" value="Biotin_lipoyl"/>
</dbReference>
<dbReference type="InterPro" id="IPR050709">
    <property type="entry name" value="Biotin_Carboxyl_Carrier/Decarb"/>
</dbReference>
<dbReference type="GO" id="GO:0009317">
    <property type="term" value="C:acetyl-CoA carboxylase complex"/>
    <property type="evidence" value="ECO:0007669"/>
    <property type="project" value="InterPro"/>
</dbReference>
<dbReference type="NCBIfam" id="TIGR00531">
    <property type="entry name" value="BCCP"/>
    <property type="match status" value="1"/>
</dbReference>
<dbReference type="GO" id="GO:0003989">
    <property type="term" value="F:acetyl-CoA carboxylase activity"/>
    <property type="evidence" value="ECO:0007669"/>
    <property type="project" value="InterPro"/>
</dbReference>
<feature type="domain" description="Lipoyl-binding" evidence="9">
    <location>
        <begin position="87"/>
        <end position="163"/>
    </location>
</feature>
<dbReference type="PRINTS" id="PR01071">
    <property type="entry name" value="ACOABIOTINCC"/>
</dbReference>
<dbReference type="OrthoDB" id="9811735at2"/>
<evidence type="ECO:0000256" key="5">
    <source>
        <dbReference type="ARBA" id="ARBA00023098"/>
    </source>
</evidence>
<dbReference type="EMBL" id="AJTX02000007">
    <property type="protein sequence ID" value="KKI98551.1"/>
    <property type="molecule type" value="Genomic_DNA"/>
</dbReference>
<dbReference type="RefSeq" id="WP_017711980.1">
    <property type="nucleotide sequence ID" value="NZ_KB235936.1"/>
</dbReference>
<evidence type="ECO:0000256" key="3">
    <source>
        <dbReference type="ARBA" id="ARBA00022516"/>
    </source>
</evidence>
<evidence type="ECO:0000256" key="2">
    <source>
        <dbReference type="ARBA" id="ARBA00017562"/>
    </source>
</evidence>
<accession>A0A0M2PW03</accession>
<dbReference type="NCBIfam" id="NF005457">
    <property type="entry name" value="PRK07051.1"/>
    <property type="match status" value="1"/>
</dbReference>
<dbReference type="Gene3D" id="2.40.50.100">
    <property type="match status" value="1"/>
</dbReference>
<dbReference type="PROSITE" id="PS50968">
    <property type="entry name" value="BIOTINYL_LIPOYL"/>
    <property type="match status" value="1"/>
</dbReference>
<reference evidence="10" key="1">
    <citation type="submission" date="2012-04" db="EMBL/GenBank/DDBJ databases">
        <authorList>
            <person name="Borisov I.G."/>
            <person name="Ivanikova N.V."/>
            <person name="Pinevich A.V."/>
        </authorList>
    </citation>
    <scope>NUCLEOTIDE SEQUENCE</scope>
    <source>
        <strain evidence="10">CALU 1027</strain>
    </source>
</reference>
<evidence type="ECO:0000256" key="7">
    <source>
        <dbReference type="ARBA" id="ARBA00023267"/>
    </source>
</evidence>
<dbReference type="PANTHER" id="PTHR45266:SF3">
    <property type="entry name" value="OXALOACETATE DECARBOXYLASE ALPHA CHAIN"/>
    <property type="match status" value="1"/>
</dbReference>
<dbReference type="AlphaFoldDB" id="A0A0M2PW03"/>
<name>A0A0M2PW03_PROHO</name>
<keyword evidence="7 8" id="KW-0092">Biotin</keyword>
<dbReference type="InterPro" id="IPR001249">
    <property type="entry name" value="AcCoA_biotinCC"/>
</dbReference>
<keyword evidence="3 8" id="KW-0444">Lipid biosynthesis</keyword>
<comment type="caution">
    <text evidence="10">The sequence shown here is derived from an EMBL/GenBank/DDBJ whole genome shotgun (WGS) entry which is preliminary data.</text>
</comment>
<evidence type="ECO:0000313" key="10">
    <source>
        <dbReference type="EMBL" id="KKI98551.1"/>
    </source>
</evidence>
<evidence type="ECO:0000256" key="4">
    <source>
        <dbReference type="ARBA" id="ARBA00022832"/>
    </source>
</evidence>
<keyword evidence="11" id="KW-1185">Reference proteome</keyword>
<dbReference type="InterPro" id="IPR011053">
    <property type="entry name" value="Single_hybrid_motif"/>
</dbReference>
<dbReference type="Proteomes" id="UP000034681">
    <property type="component" value="Unassembled WGS sequence"/>
</dbReference>
<evidence type="ECO:0000256" key="6">
    <source>
        <dbReference type="ARBA" id="ARBA00023160"/>
    </source>
</evidence>
<evidence type="ECO:0000256" key="1">
    <source>
        <dbReference type="ARBA" id="ARBA00005194"/>
    </source>
</evidence>
<dbReference type="PANTHER" id="PTHR45266">
    <property type="entry name" value="OXALOACETATE DECARBOXYLASE ALPHA CHAIN"/>
    <property type="match status" value="1"/>
</dbReference>
<dbReference type="STRING" id="317619.GCA_000332315_01435"/>
<keyword evidence="6 8" id="KW-0275">Fatty acid biosynthesis</keyword>
<evidence type="ECO:0000256" key="8">
    <source>
        <dbReference type="RuleBase" id="RU364072"/>
    </source>
</evidence>
<dbReference type="Pfam" id="PF00364">
    <property type="entry name" value="Biotin_lipoyl"/>
    <property type="match status" value="1"/>
</dbReference>